<feature type="compositionally biased region" description="Basic and acidic residues" evidence="5">
    <location>
        <begin position="347"/>
        <end position="361"/>
    </location>
</feature>
<dbReference type="InterPro" id="IPR006709">
    <property type="entry name" value="SSU_processome_Utp14"/>
</dbReference>
<evidence type="ECO:0000313" key="6">
    <source>
        <dbReference type="EMBL" id="NWT95743.1"/>
    </source>
</evidence>
<dbReference type="Pfam" id="PF04615">
    <property type="entry name" value="Utp14"/>
    <property type="match status" value="1"/>
</dbReference>
<dbReference type="EMBL" id="VZRH01002754">
    <property type="protein sequence ID" value="NWT95743.1"/>
    <property type="molecule type" value="Genomic_DNA"/>
</dbReference>
<feature type="non-terminal residue" evidence="6">
    <location>
        <position position="720"/>
    </location>
</feature>
<evidence type="ECO:0000313" key="7">
    <source>
        <dbReference type="Proteomes" id="UP000524542"/>
    </source>
</evidence>
<comment type="caution">
    <text evidence="6">The sequence shown here is derived from an EMBL/GenBank/DDBJ whole genome shotgun (WGS) entry which is preliminary data.</text>
</comment>
<gene>
    <name evidence="6" type="primary">Utp14a</name>
    <name evidence="6" type="ORF">UROPYL_R05384</name>
</gene>
<proteinExistence type="inferred from homology"/>
<organism evidence="6 7">
    <name type="scientific">Urocynchramus pylzowi</name>
    <dbReference type="NCBI Taxonomy" id="571890"/>
    <lineage>
        <taxon>Eukaryota</taxon>
        <taxon>Metazoa</taxon>
        <taxon>Chordata</taxon>
        <taxon>Craniata</taxon>
        <taxon>Vertebrata</taxon>
        <taxon>Euteleostomi</taxon>
        <taxon>Archelosauria</taxon>
        <taxon>Archosauria</taxon>
        <taxon>Dinosauria</taxon>
        <taxon>Saurischia</taxon>
        <taxon>Theropoda</taxon>
        <taxon>Coelurosauria</taxon>
        <taxon>Aves</taxon>
        <taxon>Neognathae</taxon>
        <taxon>Neoaves</taxon>
        <taxon>Telluraves</taxon>
        <taxon>Australaves</taxon>
        <taxon>Passeriformes</taxon>
        <taxon>Passeroidea</taxon>
        <taxon>Fringillidae</taxon>
        <taxon>Urocynchramus</taxon>
    </lineage>
</organism>
<reference evidence="6 7" key="1">
    <citation type="submission" date="2019-09" db="EMBL/GenBank/DDBJ databases">
        <title>Bird 10,000 Genomes (B10K) Project - Family phase.</title>
        <authorList>
            <person name="Zhang G."/>
        </authorList>
    </citation>
    <scope>NUCLEOTIDE SEQUENCE [LARGE SCALE GENOMIC DNA]</scope>
    <source>
        <strain evidence="6">B10K-DU-012-38</strain>
        <tissue evidence="6">Muscle</tissue>
    </source>
</reference>
<dbReference type="PANTHER" id="PTHR14150:SF12">
    <property type="entry name" value="U3 SMALL NUCLEOLAR RNA-ASSOCIATED PROTEIN 14 HOMOLOG A"/>
    <property type="match status" value="1"/>
</dbReference>
<feature type="region of interest" description="Disordered" evidence="5">
    <location>
        <begin position="511"/>
        <end position="534"/>
    </location>
</feature>
<dbReference type="GO" id="GO:0006364">
    <property type="term" value="P:rRNA processing"/>
    <property type="evidence" value="ECO:0007669"/>
    <property type="project" value="InterPro"/>
</dbReference>
<dbReference type="Proteomes" id="UP000524542">
    <property type="component" value="Unassembled WGS sequence"/>
</dbReference>
<feature type="compositionally biased region" description="Acidic residues" evidence="5">
    <location>
        <begin position="362"/>
        <end position="378"/>
    </location>
</feature>
<dbReference type="GO" id="GO:0032040">
    <property type="term" value="C:small-subunit processome"/>
    <property type="evidence" value="ECO:0007669"/>
    <property type="project" value="InterPro"/>
</dbReference>
<dbReference type="AlphaFoldDB" id="A0A7K5SUR5"/>
<sequence>QEDGERRHRQLLEAISALSGRKRRKLAERSEASGQVSEFNVTCKGAGEKLVLSELLQPIHPKSALGSVRKELARVKRKAAVELPLSKEEAKRVVREAAYVTTSKDVGKWQQVVLQNRRAQQLVFPLRQDIATVTPLERVTSAWKARTPLEQEIFGLLHKTQQPITDPLLTPEEVASLQAMSLEEARRRRAELQKARAVQSYYEAKARRAKRIKSKKYHRVLKKSRRRQALKEFEQLHKSDPEAALARLEELEQLRMQERMSLKHQNKGKWARSRAIMAKYDLEARKAMQEQLARNKELMQKVQVEPPEEELCEVPEEDTMALPVPSGANPWMLGKPSGLATEPEAQEGPKDDTVPDAVENKDEIEEEEEEELSEEEALLQDFEQKRRERTGSPEGHGKGHVFGWFTQLSLLSALWSDHFYSQHVGADETETGAEQPRDSPVPPVCAEELEDSPVPPVCAEELVSTGLEPPPQAQEQLLLSEQLCRVQTMEDVESLAKEELMEEQEKLVALRAGKRARQQEEGRAGDRHTKKAPAKRKMISLEAVLDGKPQEMDCPSLPVVLEEEEGGVEQRGMITEAFAGDDVVADFRREKHKAEEEAKPQLLNLVLPGWGEWGGTGLKPSARKVKRFLIKPPPAPPRKDQHLPHVIMSEKRNIHAAAHQVSELPFPFERHQQFEQTMQMPVGPTWNTQRAFQKLTAPRVITRTGHIIQPISAEDVPNTA</sequence>
<evidence type="ECO:0000256" key="5">
    <source>
        <dbReference type="SAM" id="MobiDB-lite"/>
    </source>
</evidence>
<keyword evidence="4" id="KW-0539">Nucleus</keyword>
<feature type="compositionally biased region" description="Basic and acidic residues" evidence="5">
    <location>
        <begin position="517"/>
        <end position="527"/>
    </location>
</feature>
<evidence type="ECO:0000256" key="2">
    <source>
        <dbReference type="ARBA" id="ARBA00007774"/>
    </source>
</evidence>
<evidence type="ECO:0000256" key="4">
    <source>
        <dbReference type="ARBA" id="ARBA00023242"/>
    </source>
</evidence>
<name>A0A7K5SUR5_9FRIN</name>
<dbReference type="PANTHER" id="PTHR14150">
    <property type="entry name" value="U3 SMALL NUCLEOLAR RNA-ASSOCIATED PROTEIN 14"/>
    <property type="match status" value="1"/>
</dbReference>
<feature type="region of interest" description="Disordered" evidence="5">
    <location>
        <begin position="325"/>
        <end position="378"/>
    </location>
</feature>
<accession>A0A7K5SUR5</accession>
<comment type="subcellular location">
    <subcellularLocation>
        <location evidence="1">Nucleus</location>
        <location evidence="1">Nucleolus</location>
    </subcellularLocation>
</comment>
<keyword evidence="7" id="KW-1185">Reference proteome</keyword>
<comment type="similarity">
    <text evidence="2">Belongs to the UTP14 family.</text>
</comment>
<feature type="non-terminal residue" evidence="6">
    <location>
        <position position="1"/>
    </location>
</feature>
<evidence type="ECO:0000256" key="1">
    <source>
        <dbReference type="ARBA" id="ARBA00004604"/>
    </source>
</evidence>
<keyword evidence="3" id="KW-0597">Phosphoprotein</keyword>
<evidence type="ECO:0000256" key="3">
    <source>
        <dbReference type="ARBA" id="ARBA00022553"/>
    </source>
</evidence>
<protein>
    <submittedName>
        <fullName evidence="6">UT14A protein</fullName>
    </submittedName>
</protein>